<dbReference type="InterPro" id="IPR050694">
    <property type="entry name" value="LRRC14/PRAME"/>
</dbReference>
<dbReference type="GeneTree" id="ENSGT01030000234531"/>
<evidence type="ECO:0000313" key="5">
    <source>
        <dbReference type="Proteomes" id="UP000694547"/>
    </source>
</evidence>
<keyword evidence="5" id="KW-1185">Reference proteome</keyword>
<reference evidence="4" key="2">
    <citation type="submission" date="2025-08" db="UniProtKB">
        <authorList>
            <consortium name="Ensembl"/>
        </authorList>
    </citation>
    <scope>IDENTIFICATION</scope>
</reference>
<dbReference type="InterPro" id="IPR032675">
    <property type="entry name" value="LRR_dom_sf"/>
</dbReference>
<dbReference type="PANTHER" id="PTHR14224:SF94">
    <property type="entry name" value="PRAME FAMILY MEMBER 12"/>
    <property type="match status" value="1"/>
</dbReference>
<proteinExistence type="inferred from homology"/>
<dbReference type="GO" id="GO:0043066">
    <property type="term" value="P:negative regulation of apoptotic process"/>
    <property type="evidence" value="ECO:0007669"/>
    <property type="project" value="InterPro"/>
</dbReference>
<comment type="similarity">
    <text evidence="1">Belongs to the PRAME family.</text>
</comment>
<dbReference type="GO" id="GO:0005737">
    <property type="term" value="C:cytoplasm"/>
    <property type="evidence" value="ECO:0007669"/>
    <property type="project" value="TreeGrafter"/>
</dbReference>
<name>A0A8C8W266_PERMB</name>
<dbReference type="Proteomes" id="UP000694547">
    <property type="component" value="Chromosome 2"/>
</dbReference>
<sequence>MSFEAVPTLQQRAVQWLLKDEALAISALEYLPTEFFPPLFKEAFTGRQTNLVRAMVAAWPFHRLSMGALPTISHMETLKAVLDALDFLVTQKVRPRRWKLQVLDLQKVHQDFWDEQTGGIDVSYTPRVLSQKETTEEQQPECGVKQPLRVLADFDLCGEHLKETDKYLLKWARQRKGSVQLCCRELKIRESHVYTVIGILNILDRDRLQELELNSWWPQGSQAWFAHCLGQLGNLCKLPLLGTQQTALSGNCALPDMKKCVTEPVPQFPNLDCLQHLYMNGIYFLKDNLETLLRCLKTPLETLSITHSQLSQADLNHLPLSLNLHQLTHLNLSSVVLSCLSTGPLRLLLERVAATLKTLELEGCRMKVSQLSAILPVLSQCTQLTKINFLDNDISMAVLRDLFHHTANLSELLLEMYPAPLESYDDTGHVLRDRFAQHCSELMDILRAIRQPKSVYFAAGACFLGLPSEFQERRKGAKLHRETLSRKKKIKNKK</sequence>
<keyword evidence="2" id="KW-0433">Leucine-rich repeat</keyword>
<dbReference type="Ensembl" id="ENSPEMT00000037727.1">
    <property type="protein sequence ID" value="ENSPEMP00000032026.1"/>
    <property type="gene ID" value="ENSPEMG00000029823.1"/>
</dbReference>
<evidence type="ECO:0000256" key="1">
    <source>
        <dbReference type="ARBA" id="ARBA00009608"/>
    </source>
</evidence>
<dbReference type="GO" id="GO:0045892">
    <property type="term" value="P:negative regulation of DNA-templated transcription"/>
    <property type="evidence" value="ECO:0007669"/>
    <property type="project" value="InterPro"/>
</dbReference>
<reference evidence="4 5" key="1">
    <citation type="submission" date="2018-10" db="EMBL/GenBank/DDBJ databases">
        <title>Improved assembly of the deer mouse Peromyscus maniculatus genome.</title>
        <authorList>
            <person name="Lassance J.-M."/>
            <person name="Hoekstra H.E."/>
        </authorList>
    </citation>
    <scope>NUCLEOTIDE SEQUENCE [LARGE SCALE GENOMIC DNA]</scope>
</reference>
<dbReference type="Gene3D" id="3.80.10.10">
    <property type="entry name" value="Ribonuclease Inhibitor"/>
    <property type="match status" value="1"/>
</dbReference>
<dbReference type="PANTHER" id="PTHR14224">
    <property type="entry name" value="SIMILAR TO PREFERENTIALLY EXPRESSED ANTIGEN IN MELANOMA-LIKE 3"/>
    <property type="match status" value="1"/>
</dbReference>
<keyword evidence="3" id="KW-0677">Repeat</keyword>
<evidence type="ECO:0000256" key="2">
    <source>
        <dbReference type="ARBA" id="ARBA00022614"/>
    </source>
</evidence>
<organism evidence="4 5">
    <name type="scientific">Peromyscus maniculatus bairdii</name>
    <name type="common">Prairie deer mouse</name>
    <dbReference type="NCBI Taxonomy" id="230844"/>
    <lineage>
        <taxon>Eukaryota</taxon>
        <taxon>Metazoa</taxon>
        <taxon>Chordata</taxon>
        <taxon>Craniata</taxon>
        <taxon>Vertebrata</taxon>
        <taxon>Euteleostomi</taxon>
        <taxon>Mammalia</taxon>
        <taxon>Eutheria</taxon>
        <taxon>Euarchontoglires</taxon>
        <taxon>Glires</taxon>
        <taxon>Rodentia</taxon>
        <taxon>Myomorpha</taxon>
        <taxon>Muroidea</taxon>
        <taxon>Cricetidae</taxon>
        <taxon>Neotominae</taxon>
        <taxon>Peromyscus</taxon>
    </lineage>
</organism>
<dbReference type="GO" id="GO:0008284">
    <property type="term" value="P:positive regulation of cell population proliferation"/>
    <property type="evidence" value="ECO:0007669"/>
    <property type="project" value="InterPro"/>
</dbReference>
<protein>
    <submittedName>
        <fullName evidence="4">PRAME family member 8-like</fullName>
    </submittedName>
</protein>
<dbReference type="AlphaFoldDB" id="A0A8C8W266"/>
<evidence type="ECO:0000313" key="4">
    <source>
        <dbReference type="Ensembl" id="ENSPEMP00000032026.1"/>
    </source>
</evidence>
<dbReference type="GO" id="GO:0045596">
    <property type="term" value="P:negative regulation of cell differentiation"/>
    <property type="evidence" value="ECO:0007669"/>
    <property type="project" value="InterPro"/>
</dbReference>
<evidence type="ECO:0000256" key="3">
    <source>
        <dbReference type="ARBA" id="ARBA00022737"/>
    </source>
</evidence>
<reference evidence="4" key="3">
    <citation type="submission" date="2025-09" db="UniProtKB">
        <authorList>
            <consortium name="Ensembl"/>
        </authorList>
    </citation>
    <scope>IDENTIFICATION</scope>
</reference>
<dbReference type="PIRSF" id="PIRSF038286">
    <property type="entry name" value="PRAME"/>
    <property type="match status" value="1"/>
</dbReference>
<gene>
    <name evidence="4" type="primary">LOC102919512</name>
</gene>
<accession>A0A8C8W266</accession>
<dbReference type="SUPFAM" id="SSF52047">
    <property type="entry name" value="RNI-like"/>
    <property type="match status" value="1"/>
</dbReference>
<dbReference type="InterPro" id="IPR026271">
    <property type="entry name" value="PRAME"/>
</dbReference>